<dbReference type="InterPro" id="IPR041664">
    <property type="entry name" value="AAA_16"/>
</dbReference>
<gene>
    <name evidence="4" type="ORF">KL859_09010</name>
</gene>
<dbReference type="Pfam" id="PF00196">
    <property type="entry name" value="GerE"/>
    <property type="match status" value="1"/>
</dbReference>
<dbReference type="CDD" id="cd06170">
    <property type="entry name" value="LuxR_C_like"/>
    <property type="match status" value="1"/>
</dbReference>
<dbReference type="Gene3D" id="3.40.50.300">
    <property type="entry name" value="P-loop containing nucleotide triphosphate hydrolases"/>
    <property type="match status" value="1"/>
</dbReference>
<dbReference type="EMBL" id="JAHBOM010000006">
    <property type="protein sequence ID" value="MBU8823016.1"/>
    <property type="molecule type" value="Genomic_DNA"/>
</dbReference>
<name>A0ABS6HL15_MYCGD</name>
<dbReference type="SUPFAM" id="SSF46894">
    <property type="entry name" value="C-terminal effector domain of the bipartite response regulators"/>
    <property type="match status" value="1"/>
</dbReference>
<evidence type="ECO:0000256" key="2">
    <source>
        <dbReference type="ARBA" id="ARBA00022840"/>
    </source>
</evidence>
<keyword evidence="5" id="KW-1185">Reference proteome</keyword>
<dbReference type="PROSITE" id="PS50043">
    <property type="entry name" value="HTH_LUXR_2"/>
    <property type="match status" value="1"/>
</dbReference>
<dbReference type="PANTHER" id="PTHR16305">
    <property type="entry name" value="TESTICULAR SOLUBLE ADENYLYL CYCLASE"/>
    <property type="match status" value="1"/>
</dbReference>
<dbReference type="PANTHER" id="PTHR16305:SF35">
    <property type="entry name" value="TRANSCRIPTIONAL ACTIVATOR DOMAIN"/>
    <property type="match status" value="1"/>
</dbReference>
<dbReference type="InterPro" id="IPR011990">
    <property type="entry name" value="TPR-like_helical_dom_sf"/>
</dbReference>
<dbReference type="Proteomes" id="UP000696413">
    <property type="component" value="Unassembled WGS sequence"/>
</dbReference>
<proteinExistence type="predicted"/>
<dbReference type="InterPro" id="IPR016032">
    <property type="entry name" value="Sig_transdc_resp-reg_C-effctor"/>
</dbReference>
<dbReference type="SUPFAM" id="SSF52540">
    <property type="entry name" value="P-loop containing nucleoside triphosphate hydrolases"/>
    <property type="match status" value="1"/>
</dbReference>
<dbReference type="InterPro" id="IPR027417">
    <property type="entry name" value="P-loop_NTPase"/>
</dbReference>
<evidence type="ECO:0000259" key="3">
    <source>
        <dbReference type="PROSITE" id="PS50043"/>
    </source>
</evidence>
<dbReference type="SUPFAM" id="SSF48452">
    <property type="entry name" value="TPR-like"/>
    <property type="match status" value="1"/>
</dbReference>
<dbReference type="PRINTS" id="PR00038">
    <property type="entry name" value="HTHLUXR"/>
</dbReference>
<dbReference type="InterPro" id="IPR036388">
    <property type="entry name" value="WH-like_DNA-bd_sf"/>
</dbReference>
<sequence>MPSTTESSLAVYRPFVVGGATDGGGAIELIGRREELAMLDRLVVALAAGESRALVLRGEAGVGKTALLDHLAASAASCRVVRTSGVQAEMELAFAGLHQLCRPLMDHLGRLPEPQRGALSTALGMTTGPAPDRFLAGLAVLNLFSYAAEERPLLCLVDDEQWLDRASAQVLAFVARRLVAESVGLVFAARVPTDALAGLPALVVNGLRGTDARRLLESALVGPIDPRIRDQIIAETRGNPLGLLELPRGLSAEQLAGGFGLPEAVRLSGDVEAAFRARIDTLPAGAARLLLVAAADPTGDVALMWRAAGLLGLSVEDAAPVVEAELASFTSRVRFRHPLVRSAAYRSAVLAVRRDVHRALATATDGGTDPDRRAWHRALAAVGPDEDVAADLERSAVRAQARGGVGAAAAFLERAAMLSADQELRAERALAAAAAKIQAGAFDAALDLLTLAESGTLSDVQKARTDLIRGRIAFVTSRGSEAPPLLLAAADKLVGVDVGLARTTYLEAMTAAMFVGRLAVGADVVDMARTLEADPPPPGDDRPSDLLLDWLIVQFSLGYVAGVPWLRRALAAFGADMSADEHRRWIFLAGTAAHFGWDDARLDLLTAHHVDEARAAGALSDVPLALSARAIALVFFGDLEGAASVVDELQAAMDATGSQLAPYAELGVAAMRGHRDRATALIESTVAEVTGRGEGNGLTVARWAEAVLHNGRGDYRSALRAAQQAVDFPPELGASNWSLPELIEAAARTAAVDLAEDALTRLDQMAAASATPWALGLAARSRALISDGDAAEQCYREAIDQMSRTRVRAELARTHLVYGEWLRRERRRSEARRQLRTAHTMFIEMGMEAFADRARRELNAVGDTPHEVHSDVNRQQLTAQEAQVARMARDGLSNSEIGARLFISARTVQYHLSKVFTKLEITSRAHLDRVLPK</sequence>
<accession>A0ABS6HL15</accession>
<reference evidence="4 5" key="1">
    <citation type="submission" date="2021-05" db="EMBL/GenBank/DDBJ databases">
        <title>Draft Genome Sequences of Clinical Respiratory Isolates of Mycobacterium goodii Recovered in Ireland.</title>
        <authorList>
            <person name="Flanagan P.R."/>
            <person name="Mok S."/>
            <person name="Roycroft E."/>
            <person name="Rogers T.R."/>
            <person name="Fitzgibbon M."/>
        </authorList>
    </citation>
    <scope>NUCLEOTIDE SEQUENCE [LARGE SCALE GENOMIC DNA]</scope>
    <source>
        <strain evidence="4 5">14IE55</strain>
    </source>
</reference>
<evidence type="ECO:0000313" key="5">
    <source>
        <dbReference type="Proteomes" id="UP000696413"/>
    </source>
</evidence>
<evidence type="ECO:0000256" key="1">
    <source>
        <dbReference type="ARBA" id="ARBA00022741"/>
    </source>
</evidence>
<keyword evidence="2" id="KW-0067">ATP-binding</keyword>
<dbReference type="Pfam" id="PF13191">
    <property type="entry name" value="AAA_16"/>
    <property type="match status" value="1"/>
</dbReference>
<protein>
    <submittedName>
        <fullName evidence="4">AAA family ATPase</fullName>
    </submittedName>
</protein>
<dbReference type="SMART" id="SM00421">
    <property type="entry name" value="HTH_LUXR"/>
    <property type="match status" value="1"/>
</dbReference>
<keyword evidence="1" id="KW-0547">Nucleotide-binding</keyword>
<dbReference type="Gene3D" id="1.10.10.10">
    <property type="entry name" value="Winged helix-like DNA-binding domain superfamily/Winged helix DNA-binding domain"/>
    <property type="match status" value="1"/>
</dbReference>
<feature type="domain" description="HTH luxR-type" evidence="3">
    <location>
        <begin position="870"/>
        <end position="933"/>
    </location>
</feature>
<dbReference type="InterPro" id="IPR000792">
    <property type="entry name" value="Tscrpt_reg_LuxR_C"/>
</dbReference>
<evidence type="ECO:0000313" key="4">
    <source>
        <dbReference type="EMBL" id="MBU8823016.1"/>
    </source>
</evidence>
<organism evidence="4 5">
    <name type="scientific">Mycolicibacterium goodii</name>
    <name type="common">Mycobacterium goodii</name>
    <dbReference type="NCBI Taxonomy" id="134601"/>
    <lineage>
        <taxon>Bacteria</taxon>
        <taxon>Bacillati</taxon>
        <taxon>Actinomycetota</taxon>
        <taxon>Actinomycetes</taxon>
        <taxon>Mycobacteriales</taxon>
        <taxon>Mycobacteriaceae</taxon>
        <taxon>Mycolicibacterium</taxon>
    </lineage>
</organism>
<comment type="caution">
    <text evidence="4">The sequence shown here is derived from an EMBL/GenBank/DDBJ whole genome shotgun (WGS) entry which is preliminary data.</text>
</comment>